<keyword evidence="3" id="KW-1185">Reference proteome</keyword>
<protein>
    <submittedName>
        <fullName evidence="2">Putative membrane protein</fullName>
    </submittedName>
</protein>
<proteinExistence type="predicted"/>
<keyword evidence="1" id="KW-0812">Transmembrane</keyword>
<accession>A0A6M8E9E0</accession>
<organism evidence="2 3">
    <name type="scientific">Arcobacter acticola</name>
    <dbReference type="NCBI Taxonomy" id="1849015"/>
    <lineage>
        <taxon>Bacteria</taxon>
        <taxon>Pseudomonadati</taxon>
        <taxon>Campylobacterota</taxon>
        <taxon>Epsilonproteobacteria</taxon>
        <taxon>Campylobacterales</taxon>
        <taxon>Arcobacteraceae</taxon>
        <taxon>Arcobacter</taxon>
    </lineage>
</organism>
<gene>
    <name evidence="2" type="ORF">AACT_0659</name>
</gene>
<dbReference type="RefSeq" id="WP_172124954.1">
    <property type="nucleotide sequence ID" value="NZ_CP042652.1"/>
</dbReference>
<evidence type="ECO:0000313" key="2">
    <source>
        <dbReference type="EMBL" id="QKE27863.1"/>
    </source>
</evidence>
<dbReference type="Proteomes" id="UP000503483">
    <property type="component" value="Chromosome"/>
</dbReference>
<sequence>MYEFLKAIHIVCIILFMGTVFFRTFVILKIISVFPKEEGNKIQQAMGSKARGIIKINNLILIISGLLLFFLYANNSSIILHIKVLLGLVLVIGFYFVPLLFTKLDANARFKTIFHYLFFSLLVLVVFLSQYIYSF</sequence>
<feature type="transmembrane region" description="Helical" evidence="1">
    <location>
        <begin position="113"/>
        <end position="133"/>
    </location>
</feature>
<reference evidence="2 3" key="1">
    <citation type="submission" date="2019-08" db="EMBL/GenBank/DDBJ databases">
        <title>Complete genome sequence of Arcobacter acticola.</title>
        <authorList>
            <person name="Miller W."/>
        </authorList>
    </citation>
    <scope>NUCLEOTIDE SEQUENCE [LARGE SCALE GENOMIC DNA]</scope>
    <source>
        <strain evidence="2 3">KCTC 52212</strain>
    </source>
</reference>
<feature type="transmembrane region" description="Helical" evidence="1">
    <location>
        <begin position="6"/>
        <end position="31"/>
    </location>
</feature>
<feature type="transmembrane region" description="Helical" evidence="1">
    <location>
        <begin position="78"/>
        <end position="101"/>
    </location>
</feature>
<keyword evidence="1" id="KW-1133">Transmembrane helix</keyword>
<keyword evidence="1" id="KW-0472">Membrane</keyword>
<dbReference type="AlphaFoldDB" id="A0A6M8E9E0"/>
<evidence type="ECO:0000256" key="1">
    <source>
        <dbReference type="SAM" id="Phobius"/>
    </source>
</evidence>
<dbReference type="KEGG" id="paco:AACT_0659"/>
<name>A0A6M8E9E0_9BACT</name>
<dbReference type="EMBL" id="CP042652">
    <property type="protein sequence ID" value="QKE27863.1"/>
    <property type="molecule type" value="Genomic_DNA"/>
</dbReference>
<feature type="transmembrane region" description="Helical" evidence="1">
    <location>
        <begin position="52"/>
        <end position="72"/>
    </location>
</feature>
<evidence type="ECO:0000313" key="3">
    <source>
        <dbReference type="Proteomes" id="UP000503483"/>
    </source>
</evidence>